<dbReference type="Proteomes" id="UP001234178">
    <property type="component" value="Unassembled WGS sequence"/>
</dbReference>
<dbReference type="InterPro" id="IPR032675">
    <property type="entry name" value="LRR_dom_sf"/>
</dbReference>
<evidence type="ECO:0000259" key="1">
    <source>
        <dbReference type="PROSITE" id="PS50181"/>
    </source>
</evidence>
<organism evidence="2 3">
    <name type="scientific">Daphnia magna</name>
    <dbReference type="NCBI Taxonomy" id="35525"/>
    <lineage>
        <taxon>Eukaryota</taxon>
        <taxon>Metazoa</taxon>
        <taxon>Ecdysozoa</taxon>
        <taxon>Arthropoda</taxon>
        <taxon>Crustacea</taxon>
        <taxon>Branchiopoda</taxon>
        <taxon>Diplostraca</taxon>
        <taxon>Cladocera</taxon>
        <taxon>Anomopoda</taxon>
        <taxon>Daphniidae</taxon>
        <taxon>Daphnia</taxon>
    </lineage>
</organism>
<gene>
    <name evidence="2" type="ORF">OUZ56_000602</name>
</gene>
<feature type="domain" description="F-box" evidence="1">
    <location>
        <begin position="7"/>
        <end position="60"/>
    </location>
</feature>
<reference evidence="2 3" key="1">
    <citation type="journal article" date="2023" name="Nucleic Acids Res.">
        <title>The hologenome of Daphnia magna reveals possible DNA methylation and microbiome-mediated evolution of the host genome.</title>
        <authorList>
            <person name="Chaturvedi A."/>
            <person name="Li X."/>
            <person name="Dhandapani V."/>
            <person name="Marshall H."/>
            <person name="Kissane S."/>
            <person name="Cuenca-Cambronero M."/>
            <person name="Asole G."/>
            <person name="Calvet F."/>
            <person name="Ruiz-Romero M."/>
            <person name="Marangio P."/>
            <person name="Guigo R."/>
            <person name="Rago D."/>
            <person name="Mirbahai L."/>
            <person name="Eastwood N."/>
            <person name="Colbourne J.K."/>
            <person name="Zhou J."/>
            <person name="Mallon E."/>
            <person name="Orsini L."/>
        </authorList>
    </citation>
    <scope>NUCLEOTIDE SEQUENCE [LARGE SCALE GENOMIC DNA]</scope>
    <source>
        <strain evidence="2">LRV0_1</strain>
    </source>
</reference>
<keyword evidence="3" id="KW-1185">Reference proteome</keyword>
<dbReference type="EMBL" id="JAOYFB010000036">
    <property type="protein sequence ID" value="KAK4018554.1"/>
    <property type="molecule type" value="Genomic_DNA"/>
</dbReference>
<protein>
    <recommendedName>
        <fullName evidence="1">F-box domain-containing protein</fullName>
    </recommendedName>
</protein>
<evidence type="ECO:0000313" key="3">
    <source>
        <dbReference type="Proteomes" id="UP001234178"/>
    </source>
</evidence>
<dbReference type="Pfam" id="PF00646">
    <property type="entry name" value="F-box"/>
    <property type="match status" value="1"/>
</dbReference>
<evidence type="ECO:0000313" key="2">
    <source>
        <dbReference type="EMBL" id="KAK4018554.1"/>
    </source>
</evidence>
<proteinExistence type="predicted"/>
<dbReference type="InterPro" id="IPR036047">
    <property type="entry name" value="F-box-like_dom_sf"/>
</dbReference>
<sequence length="705" mass="80574">MDSNEEKCDILRLPSELLLLLMELLSGKDVINFSLTCSRFLHVSRNFLRLLRFENCWMTGISVGDFKAHLTLSVDPFQLTECSFNNCYWLPAILLQNFIKKCENIEVLKISETKLNCGHLAHIFGKCKRITHLSMTLSHDDLKLTQKSGKNVSQPSTDVILQQTCLKDCYDSMQKLIQLELVLFHSSLRELTIFLSFCDNLKELTLVPVKDQDPSIHMNSPFSEVKGKFVLNSLVVVNMEEDSGGLRIPQQSSKRRYQEYLVFKTDMRHLKNHWNDASPCPVINDRFSSLTFKHLRIPRGMFEVWWIEKNVPSRTANSTDRELKADGWYMNDPLENIDLESIRNVREPFPVFIKKGLKAPNARLISCFYYSQGFSDFCLNHPHLKALKLKALPVYDDWGNAMLQTKNQVVGEEWYSNSWENLAGLQAFSVEPSLLAVDHKRERPTRKRKFGEPFYNAAESNPIVHLPVLGVVFKSCLQIEELEIGVFTDVSETFRIDGEDLAQITQCKLLRKLTLASFNIVEGVFLEEVLKECIHLESLRLKNLGSPLLCCYTKHLCAALPSARKLNTLSIFQRNMVPLAKLLDSIEQCSALTRLGLVAPSDAAPFKWSAGVLTQRVVKLCMKLQNLVAFFCVMNIPKSHKATVIKQLLHVMSPRRPSFCVDIQASDKNSLDHESFSLPLVHREVLVHCNSRIGVVPYDFKSFLL</sequence>
<dbReference type="Pfam" id="PF19729">
    <property type="entry name" value="LRR_FBXL18"/>
    <property type="match status" value="1"/>
</dbReference>
<dbReference type="SUPFAM" id="SSF52047">
    <property type="entry name" value="RNI-like"/>
    <property type="match status" value="1"/>
</dbReference>
<name>A0ABR0A0W3_9CRUS</name>
<dbReference type="InterPro" id="IPR045627">
    <property type="entry name" value="FBXL18_LRR"/>
</dbReference>
<comment type="caution">
    <text evidence="2">The sequence shown here is derived from an EMBL/GenBank/DDBJ whole genome shotgun (WGS) entry which is preliminary data.</text>
</comment>
<dbReference type="PROSITE" id="PS50181">
    <property type="entry name" value="FBOX"/>
    <property type="match status" value="1"/>
</dbReference>
<dbReference type="Gene3D" id="3.80.10.10">
    <property type="entry name" value="Ribonuclease Inhibitor"/>
    <property type="match status" value="1"/>
</dbReference>
<dbReference type="SUPFAM" id="SSF81383">
    <property type="entry name" value="F-box domain"/>
    <property type="match status" value="1"/>
</dbReference>
<dbReference type="InterPro" id="IPR001810">
    <property type="entry name" value="F-box_dom"/>
</dbReference>
<accession>A0ABR0A0W3</accession>